<evidence type="ECO:0000313" key="5">
    <source>
        <dbReference type="Proteomes" id="UP001377567"/>
    </source>
</evidence>
<comment type="similarity">
    <text evidence="1">Belongs to the NAD(P)H dehydrogenase (quinone) family.</text>
</comment>
<dbReference type="InterPro" id="IPR051545">
    <property type="entry name" value="NAD(P)H_dehydrogenase_qn"/>
</dbReference>
<dbReference type="GO" id="GO:0005829">
    <property type="term" value="C:cytosol"/>
    <property type="evidence" value="ECO:0007669"/>
    <property type="project" value="TreeGrafter"/>
</dbReference>
<dbReference type="Pfam" id="PF02525">
    <property type="entry name" value="Flavodoxin_2"/>
    <property type="match status" value="1"/>
</dbReference>
<evidence type="ECO:0000313" key="4">
    <source>
        <dbReference type="EMBL" id="GMM58218.1"/>
    </source>
</evidence>
<dbReference type="InterPro" id="IPR003680">
    <property type="entry name" value="Flavodoxin_fold"/>
</dbReference>
<gene>
    <name evidence="4" type="ORF">DAKH74_048340</name>
</gene>
<accession>A0AAV5S386</accession>
<dbReference type="InterPro" id="IPR029039">
    <property type="entry name" value="Flavoprotein-like_sf"/>
</dbReference>
<dbReference type="PANTHER" id="PTHR10204:SF34">
    <property type="entry name" value="NAD(P)H DEHYDROGENASE [QUINONE] 1 ISOFORM 1"/>
    <property type="match status" value="1"/>
</dbReference>
<dbReference type="SUPFAM" id="SSF52218">
    <property type="entry name" value="Flavoproteins"/>
    <property type="match status" value="1"/>
</dbReference>
<sequence>MKVFIVFAHPDKRSLQHSLLQVTVDTLVANGHEVKVSDLYRMKWKSELDRDDFPELPKESRLRPLHASIESYKDNAYSKDILNEREKVLWADMVIFHFPLWWYSVPAIMKGWFDRVLVAPFATPTQNDGSPGLLVGKKAQLIITAAATEENFSPSGFLDDIALSLYPIQTRMFKFMGLIASDPIVGFNAEPETTDCFDKTSKQIIDFVASSNKG</sequence>
<proteinExistence type="inferred from homology"/>
<protein>
    <recommendedName>
        <fullName evidence="3">Flavodoxin-like fold domain-containing protein</fullName>
    </recommendedName>
</protein>
<dbReference type="Gene3D" id="3.40.50.360">
    <property type="match status" value="1"/>
</dbReference>
<dbReference type="EMBL" id="BTGD01000020">
    <property type="protein sequence ID" value="GMM58218.1"/>
    <property type="molecule type" value="Genomic_DNA"/>
</dbReference>
<evidence type="ECO:0000256" key="1">
    <source>
        <dbReference type="ARBA" id="ARBA00006252"/>
    </source>
</evidence>
<feature type="domain" description="Flavodoxin-like fold" evidence="3">
    <location>
        <begin position="1"/>
        <end position="193"/>
    </location>
</feature>
<dbReference type="PANTHER" id="PTHR10204">
    <property type="entry name" value="NAD P H OXIDOREDUCTASE-RELATED"/>
    <property type="match status" value="1"/>
</dbReference>
<name>A0AAV5S386_MAUHU</name>
<organism evidence="4 5">
    <name type="scientific">Maudiozyma humilis</name>
    <name type="common">Sour dough yeast</name>
    <name type="synonym">Kazachstania humilis</name>
    <dbReference type="NCBI Taxonomy" id="51915"/>
    <lineage>
        <taxon>Eukaryota</taxon>
        <taxon>Fungi</taxon>
        <taxon>Dikarya</taxon>
        <taxon>Ascomycota</taxon>
        <taxon>Saccharomycotina</taxon>
        <taxon>Saccharomycetes</taxon>
        <taxon>Saccharomycetales</taxon>
        <taxon>Saccharomycetaceae</taxon>
        <taxon>Maudiozyma</taxon>
    </lineage>
</organism>
<comment type="caution">
    <text evidence="4">The sequence shown here is derived from an EMBL/GenBank/DDBJ whole genome shotgun (WGS) entry which is preliminary data.</text>
</comment>
<keyword evidence="5" id="KW-1185">Reference proteome</keyword>
<dbReference type="Proteomes" id="UP001377567">
    <property type="component" value="Unassembled WGS sequence"/>
</dbReference>
<evidence type="ECO:0000259" key="3">
    <source>
        <dbReference type="Pfam" id="PF02525"/>
    </source>
</evidence>
<reference evidence="4 5" key="1">
    <citation type="journal article" date="2023" name="Elife">
        <title>Identification of key yeast species and microbe-microbe interactions impacting larval growth of Drosophila in the wild.</title>
        <authorList>
            <person name="Mure A."/>
            <person name="Sugiura Y."/>
            <person name="Maeda R."/>
            <person name="Honda K."/>
            <person name="Sakurai N."/>
            <person name="Takahashi Y."/>
            <person name="Watada M."/>
            <person name="Katoh T."/>
            <person name="Gotoh A."/>
            <person name="Gotoh Y."/>
            <person name="Taniguchi I."/>
            <person name="Nakamura K."/>
            <person name="Hayashi T."/>
            <person name="Katayama T."/>
            <person name="Uemura T."/>
            <person name="Hattori Y."/>
        </authorList>
    </citation>
    <scope>NUCLEOTIDE SEQUENCE [LARGE SCALE GENOMIC DNA]</scope>
    <source>
        <strain evidence="4 5">KH-74</strain>
    </source>
</reference>
<evidence type="ECO:0000256" key="2">
    <source>
        <dbReference type="ARBA" id="ARBA00023002"/>
    </source>
</evidence>
<keyword evidence="2" id="KW-0560">Oxidoreductase</keyword>
<dbReference type="GO" id="GO:0003955">
    <property type="term" value="F:NAD(P)H dehydrogenase (quinone) activity"/>
    <property type="evidence" value="ECO:0007669"/>
    <property type="project" value="TreeGrafter"/>
</dbReference>
<dbReference type="AlphaFoldDB" id="A0AAV5S386"/>